<sequence>MDNIREQVRRFILDNFLPGEDAANLTDSTELKESGILDSMSTLKLVTFLEELYKVEFEADDLDAGNLATIASIATLVTSKQR</sequence>
<proteinExistence type="predicted"/>
<evidence type="ECO:0000313" key="3">
    <source>
        <dbReference type="Proteomes" id="UP001595904"/>
    </source>
</evidence>
<keyword evidence="3" id="KW-1185">Reference proteome</keyword>
<dbReference type="SUPFAM" id="SSF47336">
    <property type="entry name" value="ACP-like"/>
    <property type="match status" value="1"/>
</dbReference>
<protein>
    <submittedName>
        <fullName evidence="2">Acyl carrier protein</fullName>
    </submittedName>
</protein>
<comment type="caution">
    <text evidence="2">The sequence shown here is derived from an EMBL/GenBank/DDBJ whole genome shotgun (WGS) entry which is preliminary data.</text>
</comment>
<gene>
    <name evidence="2" type="ORF">ACFPN2_25635</name>
</gene>
<dbReference type="InterPro" id="IPR036736">
    <property type="entry name" value="ACP-like_sf"/>
</dbReference>
<organism evidence="2 3">
    <name type="scientific">Steroidobacter flavus</name>
    <dbReference type="NCBI Taxonomy" id="1842136"/>
    <lineage>
        <taxon>Bacteria</taxon>
        <taxon>Pseudomonadati</taxon>
        <taxon>Pseudomonadota</taxon>
        <taxon>Gammaproteobacteria</taxon>
        <taxon>Steroidobacterales</taxon>
        <taxon>Steroidobacteraceae</taxon>
        <taxon>Steroidobacter</taxon>
    </lineage>
</organism>
<feature type="domain" description="Carrier" evidence="1">
    <location>
        <begin position="3"/>
        <end position="81"/>
    </location>
</feature>
<dbReference type="Proteomes" id="UP001595904">
    <property type="component" value="Unassembled WGS sequence"/>
</dbReference>
<dbReference type="PROSITE" id="PS50075">
    <property type="entry name" value="CARRIER"/>
    <property type="match status" value="1"/>
</dbReference>
<accession>A0ABV8SXY5</accession>
<dbReference type="InterPro" id="IPR009081">
    <property type="entry name" value="PP-bd_ACP"/>
</dbReference>
<dbReference type="Pfam" id="PF00550">
    <property type="entry name" value="PP-binding"/>
    <property type="match status" value="1"/>
</dbReference>
<dbReference type="Gene3D" id="1.10.1200.10">
    <property type="entry name" value="ACP-like"/>
    <property type="match status" value="1"/>
</dbReference>
<evidence type="ECO:0000313" key="2">
    <source>
        <dbReference type="EMBL" id="MFC4312491.1"/>
    </source>
</evidence>
<dbReference type="EMBL" id="JBHSDU010000014">
    <property type="protein sequence ID" value="MFC4312491.1"/>
    <property type="molecule type" value="Genomic_DNA"/>
</dbReference>
<name>A0ABV8SXY5_9GAMM</name>
<dbReference type="RefSeq" id="WP_380601925.1">
    <property type="nucleotide sequence ID" value="NZ_JBHSDU010000014.1"/>
</dbReference>
<reference evidence="3" key="1">
    <citation type="journal article" date="2019" name="Int. J. Syst. Evol. Microbiol.">
        <title>The Global Catalogue of Microorganisms (GCM) 10K type strain sequencing project: providing services to taxonomists for standard genome sequencing and annotation.</title>
        <authorList>
            <consortium name="The Broad Institute Genomics Platform"/>
            <consortium name="The Broad Institute Genome Sequencing Center for Infectious Disease"/>
            <person name="Wu L."/>
            <person name="Ma J."/>
        </authorList>
    </citation>
    <scope>NUCLEOTIDE SEQUENCE [LARGE SCALE GENOMIC DNA]</scope>
    <source>
        <strain evidence="3">CGMCC 1.10759</strain>
    </source>
</reference>
<evidence type="ECO:0000259" key="1">
    <source>
        <dbReference type="PROSITE" id="PS50075"/>
    </source>
</evidence>